<keyword evidence="2" id="KW-1185">Reference proteome</keyword>
<evidence type="ECO:0000313" key="1">
    <source>
        <dbReference type="EMBL" id="GHO96342.1"/>
    </source>
</evidence>
<dbReference type="EMBL" id="BNJK01000001">
    <property type="protein sequence ID" value="GHO96342.1"/>
    <property type="molecule type" value="Genomic_DNA"/>
</dbReference>
<gene>
    <name evidence="1" type="ORF">KSF_063900</name>
</gene>
<organism evidence="1 2">
    <name type="scientific">Reticulibacter mediterranei</name>
    <dbReference type="NCBI Taxonomy" id="2778369"/>
    <lineage>
        <taxon>Bacteria</taxon>
        <taxon>Bacillati</taxon>
        <taxon>Chloroflexota</taxon>
        <taxon>Ktedonobacteria</taxon>
        <taxon>Ktedonobacterales</taxon>
        <taxon>Reticulibacteraceae</taxon>
        <taxon>Reticulibacter</taxon>
    </lineage>
</organism>
<dbReference type="Proteomes" id="UP000597444">
    <property type="component" value="Unassembled WGS sequence"/>
</dbReference>
<protein>
    <recommendedName>
        <fullName evidence="3">SCP domain-containing protein</fullName>
    </recommendedName>
</protein>
<dbReference type="AlphaFoldDB" id="A0A8J3IT59"/>
<accession>A0A8J3IT59</accession>
<proteinExistence type="predicted"/>
<name>A0A8J3IT59_9CHLR</name>
<evidence type="ECO:0000313" key="2">
    <source>
        <dbReference type="Proteomes" id="UP000597444"/>
    </source>
</evidence>
<reference evidence="1" key="1">
    <citation type="submission" date="2020-10" db="EMBL/GenBank/DDBJ databases">
        <title>Taxonomic study of unclassified bacteria belonging to the class Ktedonobacteria.</title>
        <authorList>
            <person name="Yabe S."/>
            <person name="Wang C.M."/>
            <person name="Zheng Y."/>
            <person name="Sakai Y."/>
            <person name="Cavaletti L."/>
            <person name="Monciardini P."/>
            <person name="Donadio S."/>
        </authorList>
    </citation>
    <scope>NUCLEOTIDE SEQUENCE</scope>
    <source>
        <strain evidence="1">ID150040</strain>
    </source>
</reference>
<dbReference type="Gene3D" id="3.40.33.10">
    <property type="entry name" value="CAP"/>
    <property type="match status" value="1"/>
</dbReference>
<comment type="caution">
    <text evidence="1">The sequence shown here is derived from an EMBL/GenBank/DDBJ whole genome shotgun (WGS) entry which is preliminary data.</text>
</comment>
<evidence type="ECO:0008006" key="3">
    <source>
        <dbReference type="Google" id="ProtNLM"/>
    </source>
</evidence>
<dbReference type="InterPro" id="IPR035940">
    <property type="entry name" value="CAP_sf"/>
</dbReference>
<sequence length="70" mass="7677">MACGENAGFTSPTPDQWGAVKANIEQGMLGEQPPDDGHRRNLLSTSYHRIGIGVYIDVKGLIWVTEDFTN</sequence>